<evidence type="ECO:0000259" key="7">
    <source>
        <dbReference type="Pfam" id="PF00155"/>
    </source>
</evidence>
<evidence type="ECO:0000256" key="3">
    <source>
        <dbReference type="ARBA" id="ARBA00022898"/>
    </source>
</evidence>
<evidence type="ECO:0000256" key="5">
    <source>
        <dbReference type="NCBIfam" id="TIGR01814"/>
    </source>
</evidence>
<dbReference type="PIRSF" id="PIRSF038800">
    <property type="entry name" value="KYNU"/>
    <property type="match status" value="1"/>
</dbReference>
<proteinExistence type="inferred from homology"/>
<feature type="binding site" evidence="4">
    <location>
        <position position="236"/>
    </location>
    <ligand>
        <name>pyridoxal 5'-phosphate</name>
        <dbReference type="ChEBI" id="CHEBI:597326"/>
    </ligand>
</feature>
<keyword evidence="3 4" id="KW-0663">Pyridoxal phosphate</keyword>
<feature type="binding site" evidence="4">
    <location>
        <begin position="130"/>
        <end position="133"/>
    </location>
    <ligand>
        <name>pyridoxal 5'-phosphate</name>
        <dbReference type="ChEBI" id="CHEBI:597326"/>
    </ligand>
</feature>
<evidence type="ECO:0000256" key="4">
    <source>
        <dbReference type="HAMAP-Rule" id="MF_01970"/>
    </source>
</evidence>
<keyword evidence="1 4" id="KW-0662">Pyridine nucleotide biosynthesis</keyword>
<dbReference type="HAMAP" id="MF_01970">
    <property type="entry name" value="Kynureninase"/>
    <property type="match status" value="1"/>
</dbReference>
<comment type="pathway">
    <text evidence="4 6">Cofactor biosynthesis; NAD(+) biosynthesis; quinolinate from L-kynurenine: step 2/3.</text>
</comment>
<evidence type="ECO:0000256" key="1">
    <source>
        <dbReference type="ARBA" id="ARBA00022642"/>
    </source>
</evidence>
<dbReference type="PANTHER" id="PTHR14084:SF0">
    <property type="entry name" value="KYNURENINASE"/>
    <property type="match status" value="1"/>
</dbReference>
<organism evidence="8 9">
    <name type="scientific">Jeotgalibacillus marinus</name>
    <dbReference type="NCBI Taxonomy" id="86667"/>
    <lineage>
        <taxon>Bacteria</taxon>
        <taxon>Bacillati</taxon>
        <taxon>Bacillota</taxon>
        <taxon>Bacilli</taxon>
        <taxon>Bacillales</taxon>
        <taxon>Caryophanaceae</taxon>
        <taxon>Jeotgalibacillus</taxon>
    </lineage>
</organism>
<comment type="pathway">
    <text evidence="4 6">Amino-acid degradation; L-kynurenine degradation; L-alanine and anthranilate from L-kynurenine: step 1/1.</text>
</comment>
<comment type="caution">
    <text evidence="4">Lacks conserved residue(s) required for the propagation of feature annotation.</text>
</comment>
<comment type="caution">
    <text evidence="8">The sequence shown here is derived from an EMBL/GenBank/DDBJ whole genome shotgun (WGS) entry which is preliminary data.</text>
</comment>
<protein>
    <recommendedName>
        <fullName evidence="4 5">Kynureninase</fullName>
        <ecNumber evidence="4 5">3.7.1.3</ecNumber>
    </recommendedName>
    <alternativeName>
        <fullName evidence="4">L-kynurenine hydrolase</fullName>
    </alternativeName>
</protein>
<dbReference type="Pfam" id="PF22580">
    <property type="entry name" value="KYNU_C"/>
    <property type="match status" value="1"/>
</dbReference>
<dbReference type="Gene3D" id="3.90.1150.10">
    <property type="entry name" value="Aspartate Aminotransferase, domain 1"/>
    <property type="match status" value="1"/>
</dbReference>
<dbReference type="InterPro" id="IPR015421">
    <property type="entry name" value="PyrdxlP-dep_Trfase_major"/>
</dbReference>
<feature type="binding site" evidence="4">
    <location>
        <position position="214"/>
    </location>
    <ligand>
        <name>pyridoxal 5'-phosphate</name>
        <dbReference type="ChEBI" id="CHEBI:597326"/>
    </ligand>
</feature>
<comment type="function">
    <text evidence="4 6">Catalyzes the cleavage of L-kynurenine (L-Kyn) and L-3-hydroxykynurenine (L-3OHKyn) into anthranilic acid (AA) and 3-hydroxyanthranilic acid (3-OHAA), respectively.</text>
</comment>
<dbReference type="Pfam" id="PF00155">
    <property type="entry name" value="Aminotran_1_2"/>
    <property type="match status" value="1"/>
</dbReference>
<dbReference type="InterPro" id="IPR010111">
    <property type="entry name" value="Kynureninase"/>
</dbReference>
<feature type="modified residue" description="N6-(pyridoxal phosphate)lysine" evidence="4">
    <location>
        <position position="237"/>
    </location>
</feature>
<reference evidence="8 9" key="1">
    <citation type="journal article" date="1979" name="Int. J. Syst. Evol. Microbiol.">
        <title>Bacillus globisporus subsp. marinus subsp. nov.</title>
        <authorList>
            <person name="Liu H."/>
        </authorList>
    </citation>
    <scope>NUCLEOTIDE SEQUENCE [LARGE SCALE GENOMIC DNA]</scope>
    <source>
        <strain evidence="8 9">DSM 1297</strain>
    </source>
</reference>
<evidence type="ECO:0000256" key="2">
    <source>
        <dbReference type="ARBA" id="ARBA00022801"/>
    </source>
</evidence>
<feature type="domain" description="Aminotransferase class I/classII large" evidence="7">
    <location>
        <begin position="78"/>
        <end position="220"/>
    </location>
</feature>
<dbReference type="EC" id="3.7.1.3" evidence="4 5"/>
<keyword evidence="2 4" id="KW-0378">Hydrolase</keyword>
<evidence type="ECO:0000256" key="6">
    <source>
        <dbReference type="PIRNR" id="PIRNR038800"/>
    </source>
</evidence>
<feature type="binding site" evidence="4">
    <location>
        <position position="211"/>
    </location>
    <ligand>
        <name>pyridoxal 5'-phosphate</name>
        <dbReference type="ChEBI" id="CHEBI:597326"/>
    </ligand>
</feature>
<comment type="catalytic activity">
    <reaction evidence="4 6">
        <text>L-kynurenine + H2O = anthranilate + L-alanine + H(+)</text>
        <dbReference type="Rhea" id="RHEA:16813"/>
        <dbReference type="ChEBI" id="CHEBI:15377"/>
        <dbReference type="ChEBI" id="CHEBI:15378"/>
        <dbReference type="ChEBI" id="CHEBI:16567"/>
        <dbReference type="ChEBI" id="CHEBI:57959"/>
        <dbReference type="ChEBI" id="CHEBI:57972"/>
        <dbReference type="EC" id="3.7.1.3"/>
    </reaction>
</comment>
<sequence length="426" mass="47828">MMEQYFTREEALGFDEQDGLRSFRDEFYVKEEQVYLDGNSLGLLSKKAEKSTLDLLESWKEYGIGGWTEGDNSWFTLSESLGEKTAPLVGAKKNEVIVTGSITTNLHQMIASFYQPSNAKTKILADELNFPSDIYALQSQLQLKGYDPEEHLVKVRSSDHQTISLDAIKKAMTDEVALILLPSVLYRSGQLLPMKEIVEYAHKRDIIVGFDLAHSIGAVPHELHDWGVDFAVWCNYKYLNSGPGGTGGLFVHERHHGTVPGLKGWFGSNKERQFDMEHSFTPADGAGAYQIGTPHILSSASLIGSLAIFEDAGMIALREKSLSQTDYMLDLYEKYLSSYGFIVVTPLTHKDRGGHIALEHPEAARICKALKHQQVIPDFRAPNLIRLAPAALYTRYVDVFDAIMILKDIMEQKLYKEYPNTRNVIA</sequence>
<dbReference type="InterPro" id="IPR015424">
    <property type="entry name" value="PyrdxlP-dep_Trfase"/>
</dbReference>
<dbReference type="Gene3D" id="3.40.640.10">
    <property type="entry name" value="Type I PLP-dependent aspartate aminotransferase-like (Major domain)"/>
    <property type="match status" value="1"/>
</dbReference>
<name>A0ABV3Q2Z8_9BACL</name>
<dbReference type="InterPro" id="IPR015422">
    <property type="entry name" value="PyrdxlP-dep_Trfase_small"/>
</dbReference>
<comment type="catalytic activity">
    <reaction evidence="6">
        <text>3-hydroxy-L-kynurenine + H2O = 3-hydroxyanthranilate + L-alanine + H(+)</text>
        <dbReference type="Rhea" id="RHEA:25143"/>
        <dbReference type="ChEBI" id="CHEBI:15377"/>
        <dbReference type="ChEBI" id="CHEBI:15378"/>
        <dbReference type="ChEBI" id="CHEBI:36559"/>
        <dbReference type="ChEBI" id="CHEBI:57972"/>
        <dbReference type="ChEBI" id="CHEBI:58125"/>
        <dbReference type="EC" id="3.7.1.3"/>
    </reaction>
</comment>
<feature type="binding site" evidence="4">
    <location>
        <position position="265"/>
    </location>
    <ligand>
        <name>pyridoxal 5'-phosphate</name>
        <dbReference type="ChEBI" id="CHEBI:597326"/>
    </ligand>
</feature>
<accession>A0ABV3Q2Z8</accession>
<evidence type="ECO:0000313" key="8">
    <source>
        <dbReference type="EMBL" id="MEW9501692.1"/>
    </source>
</evidence>
<dbReference type="GO" id="GO:0030429">
    <property type="term" value="F:kynureninase activity"/>
    <property type="evidence" value="ECO:0007669"/>
    <property type="project" value="UniProtKB-EC"/>
</dbReference>
<dbReference type="SUPFAM" id="SSF53383">
    <property type="entry name" value="PLP-dependent transferases"/>
    <property type="match status" value="1"/>
</dbReference>
<dbReference type="PANTHER" id="PTHR14084">
    <property type="entry name" value="KYNURENINASE"/>
    <property type="match status" value="1"/>
</dbReference>
<keyword evidence="9" id="KW-1185">Reference proteome</keyword>
<feature type="binding site" evidence="4">
    <location>
        <position position="103"/>
    </location>
    <ligand>
        <name>pyridoxal 5'-phosphate</name>
        <dbReference type="ChEBI" id="CHEBI:597326"/>
    </ligand>
</feature>
<comment type="similarity">
    <text evidence="4 6">Belongs to the kynureninase family.</text>
</comment>
<dbReference type="EMBL" id="JBFMIA010000004">
    <property type="protein sequence ID" value="MEW9501692.1"/>
    <property type="molecule type" value="Genomic_DNA"/>
</dbReference>
<gene>
    <name evidence="4 8" type="primary">kynU</name>
    <name evidence="8" type="ORF">AB1471_07740</name>
</gene>
<evidence type="ECO:0000313" key="9">
    <source>
        <dbReference type="Proteomes" id="UP001556040"/>
    </source>
</evidence>
<feature type="binding site" evidence="4">
    <location>
        <position position="102"/>
    </location>
    <ligand>
        <name>pyridoxal 5'-phosphate</name>
        <dbReference type="ChEBI" id="CHEBI:597326"/>
    </ligand>
</feature>
<dbReference type="Proteomes" id="UP001556040">
    <property type="component" value="Unassembled WGS sequence"/>
</dbReference>
<comment type="subunit">
    <text evidence="4 6">Homodimer.</text>
</comment>
<dbReference type="NCBIfam" id="TIGR01814">
    <property type="entry name" value="kynureninase"/>
    <property type="match status" value="1"/>
</dbReference>
<comment type="cofactor">
    <cofactor evidence="4 6">
        <name>pyridoxal 5'-phosphate</name>
        <dbReference type="ChEBI" id="CHEBI:597326"/>
    </cofactor>
</comment>
<feature type="binding site" evidence="4">
    <location>
        <position position="293"/>
    </location>
    <ligand>
        <name>pyridoxal 5'-phosphate</name>
        <dbReference type="ChEBI" id="CHEBI:597326"/>
    </ligand>
</feature>
<dbReference type="InterPro" id="IPR004839">
    <property type="entry name" value="Aminotransferase_I/II_large"/>
</dbReference>